<accession>A0A8S1PAY4</accession>
<name>A0A8S1PAY4_9CILI</name>
<dbReference type="AlphaFoldDB" id="A0A8S1PAY4"/>
<comment type="caution">
    <text evidence="2">The sequence shown here is derived from an EMBL/GenBank/DDBJ whole genome shotgun (WGS) entry which is preliminary data.</text>
</comment>
<evidence type="ECO:0000256" key="1">
    <source>
        <dbReference type="SAM" id="MobiDB-lite"/>
    </source>
</evidence>
<evidence type="ECO:0000313" key="3">
    <source>
        <dbReference type="Proteomes" id="UP000692954"/>
    </source>
</evidence>
<reference evidence="2" key="1">
    <citation type="submission" date="2021-01" db="EMBL/GenBank/DDBJ databases">
        <authorList>
            <consortium name="Genoscope - CEA"/>
            <person name="William W."/>
        </authorList>
    </citation>
    <scope>NUCLEOTIDE SEQUENCE</scope>
</reference>
<dbReference type="EMBL" id="CAJJDN010000073">
    <property type="protein sequence ID" value="CAD8100195.1"/>
    <property type="molecule type" value="Genomic_DNA"/>
</dbReference>
<evidence type="ECO:0000313" key="2">
    <source>
        <dbReference type="EMBL" id="CAD8100195.1"/>
    </source>
</evidence>
<organism evidence="2 3">
    <name type="scientific">Paramecium sonneborni</name>
    <dbReference type="NCBI Taxonomy" id="65129"/>
    <lineage>
        <taxon>Eukaryota</taxon>
        <taxon>Sar</taxon>
        <taxon>Alveolata</taxon>
        <taxon>Ciliophora</taxon>
        <taxon>Intramacronucleata</taxon>
        <taxon>Oligohymenophorea</taxon>
        <taxon>Peniculida</taxon>
        <taxon>Parameciidae</taxon>
        <taxon>Paramecium</taxon>
    </lineage>
</organism>
<dbReference type="OrthoDB" id="312811at2759"/>
<dbReference type="Proteomes" id="UP000692954">
    <property type="component" value="Unassembled WGS sequence"/>
</dbReference>
<proteinExistence type="predicted"/>
<keyword evidence="3" id="KW-1185">Reference proteome</keyword>
<feature type="region of interest" description="Disordered" evidence="1">
    <location>
        <begin position="21"/>
        <end position="46"/>
    </location>
</feature>
<gene>
    <name evidence="2" type="ORF">PSON_ATCC_30995.1.T0730116</name>
</gene>
<protein>
    <submittedName>
        <fullName evidence="2">Uncharacterized protein</fullName>
    </submittedName>
</protein>
<feature type="compositionally biased region" description="Basic residues" evidence="1">
    <location>
        <begin position="30"/>
        <end position="39"/>
    </location>
</feature>
<sequence length="92" mass="11240">MSQLSDYLQYQIQLQNANDTKMPLCNQQQQKKKEKKPSKACHNWKTPKQHKDDRYKFFTMPSEFPTGRERDQWKLIKFKAFFQNSNQKYSFL</sequence>